<keyword evidence="5" id="KW-0862">Zinc</keyword>
<dbReference type="GO" id="GO:0030091">
    <property type="term" value="P:protein repair"/>
    <property type="evidence" value="ECO:0007669"/>
    <property type="project" value="InterPro"/>
</dbReference>
<evidence type="ECO:0000256" key="2">
    <source>
        <dbReference type="ARBA" id="ARBA00012499"/>
    </source>
</evidence>
<comment type="cofactor">
    <cofactor evidence="5">
        <name>Zn(2+)</name>
        <dbReference type="ChEBI" id="CHEBI:29105"/>
    </cofactor>
    <text evidence="5">Binds 1 zinc ion per subunit.</text>
</comment>
<dbReference type="SUPFAM" id="SSF51316">
    <property type="entry name" value="Mss4-like"/>
    <property type="match status" value="1"/>
</dbReference>
<evidence type="ECO:0000313" key="8">
    <source>
        <dbReference type="EMBL" id="MDE46380.1"/>
    </source>
</evidence>
<feature type="region of interest" description="Disordered" evidence="6">
    <location>
        <begin position="1"/>
        <end position="29"/>
    </location>
</feature>
<dbReference type="InterPro" id="IPR002579">
    <property type="entry name" value="Met_Sox_Rdtase_MsrB_dom"/>
</dbReference>
<feature type="domain" description="MsrB" evidence="7">
    <location>
        <begin position="32"/>
        <end position="168"/>
    </location>
</feature>
<gene>
    <name evidence="8" type="primary">SelR_0</name>
    <name evidence="8" type="ORF">g.19992</name>
</gene>
<comment type="function">
    <text evidence="5">Methionine-sulfoxide reductase that specifically reduces methionine (R)-sulfoxide back to methionine. While in many cases methionine oxidation is the result of random oxidation following oxidative stress, methionine oxidation is also a post-translational modification that takes place on specific residues.</text>
</comment>
<dbReference type="PROSITE" id="PS51790">
    <property type="entry name" value="MSRB"/>
    <property type="match status" value="1"/>
</dbReference>
<dbReference type="InterPro" id="IPR011057">
    <property type="entry name" value="Mss4-like_sf"/>
</dbReference>
<dbReference type="GO" id="GO:0033743">
    <property type="term" value="F:peptide-methionine (R)-S-oxide reductase activity"/>
    <property type="evidence" value="ECO:0007669"/>
    <property type="project" value="UniProtKB-EC"/>
</dbReference>
<dbReference type="PANTHER" id="PTHR10173">
    <property type="entry name" value="METHIONINE SULFOXIDE REDUCTASE"/>
    <property type="match status" value="1"/>
</dbReference>
<reference evidence="8" key="1">
    <citation type="submission" date="2018-10" db="EMBL/GenBank/DDBJ databases">
        <title>Transcriptome assembly of Aceria tosichella (Wheat curl mite) Type 2.</title>
        <authorList>
            <person name="Scully E.D."/>
            <person name="Geib S.M."/>
            <person name="Palmer N.A."/>
            <person name="Gupta A.K."/>
            <person name="Sarath G."/>
            <person name="Tatineni S."/>
        </authorList>
    </citation>
    <scope>NUCLEOTIDE SEQUENCE</scope>
    <source>
        <strain evidence="8">LincolnNE</strain>
    </source>
</reference>
<protein>
    <recommendedName>
        <fullName evidence="2 5">Peptide-methionine (R)-S-oxide reductase</fullName>
        <ecNumber evidence="2 5">1.8.4.12</ecNumber>
    </recommendedName>
</protein>
<evidence type="ECO:0000256" key="6">
    <source>
        <dbReference type="SAM" id="MobiDB-lite"/>
    </source>
</evidence>
<dbReference type="InterPro" id="IPR028427">
    <property type="entry name" value="Met_Sox_Rdtase_MsrB"/>
</dbReference>
<dbReference type="GO" id="GO:0006979">
    <property type="term" value="P:response to oxidative stress"/>
    <property type="evidence" value="ECO:0007669"/>
    <property type="project" value="InterPro"/>
</dbReference>
<proteinExistence type="inferred from homology"/>
<evidence type="ECO:0000256" key="1">
    <source>
        <dbReference type="ARBA" id="ARBA00007174"/>
    </source>
</evidence>
<dbReference type="EC" id="1.8.4.12" evidence="2 5"/>
<comment type="catalytic activity">
    <reaction evidence="4 5">
        <text>L-methionyl-[protein] + [thioredoxin]-disulfide + H2O = L-methionyl-(R)-S-oxide-[protein] + [thioredoxin]-dithiol</text>
        <dbReference type="Rhea" id="RHEA:24164"/>
        <dbReference type="Rhea" id="RHEA-COMP:10698"/>
        <dbReference type="Rhea" id="RHEA-COMP:10700"/>
        <dbReference type="Rhea" id="RHEA-COMP:12313"/>
        <dbReference type="Rhea" id="RHEA-COMP:12314"/>
        <dbReference type="ChEBI" id="CHEBI:15377"/>
        <dbReference type="ChEBI" id="CHEBI:16044"/>
        <dbReference type="ChEBI" id="CHEBI:29950"/>
        <dbReference type="ChEBI" id="CHEBI:45764"/>
        <dbReference type="ChEBI" id="CHEBI:50058"/>
        <dbReference type="EC" id="1.8.4.12"/>
    </reaction>
</comment>
<name>A0A6G1S8X3_9ACAR</name>
<dbReference type="EMBL" id="GGYP01001609">
    <property type="protein sequence ID" value="MDE46380.1"/>
    <property type="molecule type" value="Transcribed_RNA"/>
</dbReference>
<keyword evidence="5" id="KW-0479">Metal-binding</keyword>
<evidence type="ECO:0000259" key="7">
    <source>
        <dbReference type="PROSITE" id="PS51790"/>
    </source>
</evidence>
<dbReference type="Pfam" id="PF01641">
    <property type="entry name" value="SelR"/>
    <property type="match status" value="1"/>
</dbReference>
<evidence type="ECO:0000256" key="4">
    <source>
        <dbReference type="ARBA" id="ARBA00048488"/>
    </source>
</evidence>
<dbReference type="NCBIfam" id="TIGR00357">
    <property type="entry name" value="peptide-methionine (R)-S-oxide reductase MsrB"/>
    <property type="match status" value="1"/>
</dbReference>
<dbReference type="PANTHER" id="PTHR10173:SF52">
    <property type="entry name" value="METHIONINE-R-SULFOXIDE REDUCTASE B1"/>
    <property type="match status" value="1"/>
</dbReference>
<dbReference type="AlphaFoldDB" id="A0A6G1S8X3"/>
<keyword evidence="3 5" id="KW-0560">Oxidoreductase</keyword>
<comment type="similarity">
    <text evidence="1 5">Belongs to the MsrB Met sulfoxide reductase family.</text>
</comment>
<organism evidence="8">
    <name type="scientific">Aceria tosichella</name>
    <name type="common">wheat curl mite</name>
    <dbReference type="NCBI Taxonomy" id="561515"/>
    <lineage>
        <taxon>Eukaryota</taxon>
        <taxon>Metazoa</taxon>
        <taxon>Ecdysozoa</taxon>
        <taxon>Arthropoda</taxon>
        <taxon>Chelicerata</taxon>
        <taxon>Arachnida</taxon>
        <taxon>Acari</taxon>
        <taxon>Acariformes</taxon>
        <taxon>Trombidiformes</taxon>
        <taxon>Prostigmata</taxon>
        <taxon>Eupodina</taxon>
        <taxon>Eriophyoidea</taxon>
        <taxon>Eriophyidae</taxon>
        <taxon>Eriophyinae</taxon>
        <taxon>Aceriini</taxon>
        <taxon>Aceria</taxon>
    </lineage>
</organism>
<evidence type="ECO:0000256" key="3">
    <source>
        <dbReference type="ARBA" id="ARBA00023002"/>
    </source>
</evidence>
<evidence type="ECO:0000256" key="5">
    <source>
        <dbReference type="RuleBase" id="RU365044"/>
    </source>
</evidence>
<dbReference type="GO" id="GO:0005737">
    <property type="term" value="C:cytoplasm"/>
    <property type="evidence" value="ECO:0007669"/>
    <property type="project" value="TreeGrafter"/>
</dbReference>
<accession>A0A6G1S8X3</accession>
<dbReference type="Gene3D" id="2.170.150.20">
    <property type="entry name" value="Peptide methionine sulfoxide reductase"/>
    <property type="match status" value="1"/>
</dbReference>
<dbReference type="GO" id="GO:0046872">
    <property type="term" value="F:metal ion binding"/>
    <property type="evidence" value="ECO:0007669"/>
    <property type="project" value="UniProtKB-KW"/>
</dbReference>
<feature type="compositionally biased region" description="Polar residues" evidence="6">
    <location>
        <begin position="1"/>
        <end position="24"/>
    </location>
</feature>
<sequence>MATTSGQKPPNSINANNSGQNESSGPKYVVSKEELKRRLSPVQYSVTQLKSTEPPNSGIYNKFNREGTYHCVVCNLDLFKSDTKYESGCGWPAFHSAIDSGRIKLAKDFALVSSTNLLLLAKNANLVRTEVLCSNCDAHLGHRFDDGPKSKGGKRYCINSASLRFEPAIKKE</sequence>